<feature type="non-terminal residue" evidence="1">
    <location>
        <position position="1"/>
    </location>
</feature>
<name>A0A510PR70_MICAE</name>
<dbReference type="PANTHER" id="PTHR34849:SF3">
    <property type="entry name" value="SSR2962 PROTEIN"/>
    <property type="match status" value="1"/>
</dbReference>
<proteinExistence type="predicted"/>
<dbReference type="Gene3D" id="1.10.10.10">
    <property type="entry name" value="Winged helix-like DNA-binding domain superfamily/Winged helix DNA-binding domain"/>
    <property type="match status" value="1"/>
</dbReference>
<sequence>IIKRDIGCVPRSLYLFENTFNDVAMDWETRITLNPDILVGKPIIKGTRIAVEFIIDLLAQGWSVDEILRNYPGITVEDIQACLSYASVMLKSEKVYAIPA</sequence>
<accession>A0A510PR70</accession>
<dbReference type="Proteomes" id="UP000321223">
    <property type="component" value="Unassembled WGS sequence"/>
</dbReference>
<evidence type="ECO:0000313" key="2">
    <source>
        <dbReference type="Proteomes" id="UP000321223"/>
    </source>
</evidence>
<organism evidence="1 2">
    <name type="scientific">Microcystis aeruginosa 11-30S32</name>
    <dbReference type="NCBI Taxonomy" id="2358142"/>
    <lineage>
        <taxon>Bacteria</taxon>
        <taxon>Bacillati</taxon>
        <taxon>Cyanobacteriota</taxon>
        <taxon>Cyanophyceae</taxon>
        <taxon>Oscillatoriophycideae</taxon>
        <taxon>Chroococcales</taxon>
        <taxon>Microcystaceae</taxon>
        <taxon>Microcystis</taxon>
    </lineage>
</organism>
<reference evidence="1 2" key="1">
    <citation type="journal article" date="2019" name="Appl. Environ. Microbiol.">
        <title>Co-occurrence of broad and narrow host-range viruses infecting the toxic bloom-forming cyanobacterium Microcystis aeruginosa.</title>
        <authorList>
            <person name="Morimoto D."/>
            <person name="Tominaga K."/>
            <person name="Nishimura Y."/>
            <person name="Yoshida N."/>
            <person name="Kimura S."/>
            <person name="Sako Y."/>
            <person name="Yoshida T."/>
        </authorList>
    </citation>
    <scope>NUCLEOTIDE SEQUENCE [LARGE SCALE GENOMIC DNA]</scope>
    <source>
        <strain evidence="1 2">11-30S32</strain>
    </source>
</reference>
<dbReference type="AlphaFoldDB" id="A0A510PR70"/>
<dbReference type="InterPro" id="IPR009057">
    <property type="entry name" value="Homeodomain-like_sf"/>
</dbReference>
<dbReference type="EMBL" id="BHVU01000782">
    <property type="protein sequence ID" value="GCA96335.1"/>
    <property type="molecule type" value="Genomic_DNA"/>
</dbReference>
<protein>
    <submittedName>
        <fullName evidence="1">Unnamed protein product</fullName>
    </submittedName>
</protein>
<dbReference type="Pfam" id="PF04255">
    <property type="entry name" value="DUF433"/>
    <property type="match status" value="1"/>
</dbReference>
<evidence type="ECO:0000313" key="1">
    <source>
        <dbReference type="EMBL" id="GCA96335.1"/>
    </source>
</evidence>
<dbReference type="SUPFAM" id="SSF46689">
    <property type="entry name" value="Homeodomain-like"/>
    <property type="match status" value="1"/>
</dbReference>
<comment type="caution">
    <text evidence="1">The sequence shown here is derived from an EMBL/GenBank/DDBJ whole genome shotgun (WGS) entry which is preliminary data.</text>
</comment>
<dbReference type="InterPro" id="IPR007367">
    <property type="entry name" value="DUF433"/>
</dbReference>
<gene>
    <name evidence="1" type="ORF">MAE30S32_49870</name>
</gene>
<dbReference type="PANTHER" id="PTHR34849">
    <property type="entry name" value="SSL5025 PROTEIN"/>
    <property type="match status" value="1"/>
</dbReference>
<dbReference type="InterPro" id="IPR036388">
    <property type="entry name" value="WH-like_DNA-bd_sf"/>
</dbReference>